<proteinExistence type="predicted"/>
<sequence>MPVGRVPVERVAALAPGAVAALEPGAQAPVERVGHCSAEQVRARAEARRECCPCRVQGREREGHR</sequence>
<gene>
    <name evidence="1" type="ORF">SAZU_2790</name>
</gene>
<keyword evidence="2" id="KW-1185">Reference proteome</keyword>
<reference evidence="1" key="1">
    <citation type="journal article" date="2015" name="Genome Announc.">
        <title>Draft Genome Sequence of Thiostrepton-Producing Streptomyces azureus ATCC 14921.</title>
        <authorList>
            <person name="Sakihara K."/>
            <person name="Maeda J."/>
            <person name="Tashiro K."/>
            <person name="Fujino Y."/>
            <person name="Kuhara S."/>
            <person name="Ohshima T."/>
            <person name="Ogata S."/>
            <person name="Doi K."/>
        </authorList>
    </citation>
    <scope>NUCLEOTIDE SEQUENCE [LARGE SCALE GENOMIC DNA]</scope>
    <source>
        <strain evidence="1">ATCC14921</strain>
    </source>
</reference>
<dbReference type="Proteomes" id="UP000053859">
    <property type="component" value="Unassembled WGS sequence"/>
</dbReference>
<protein>
    <submittedName>
        <fullName evidence="1">Putative lipoprotein</fullName>
    </submittedName>
</protein>
<dbReference type="EMBL" id="DF968249">
    <property type="protein sequence ID" value="GAP48053.1"/>
    <property type="molecule type" value="Genomic_DNA"/>
</dbReference>
<organism evidence="1 2">
    <name type="scientific">Streptomyces azureus</name>
    <dbReference type="NCBI Taxonomy" id="146537"/>
    <lineage>
        <taxon>Bacteria</taxon>
        <taxon>Bacillati</taxon>
        <taxon>Actinomycetota</taxon>
        <taxon>Actinomycetes</taxon>
        <taxon>Kitasatosporales</taxon>
        <taxon>Streptomycetaceae</taxon>
        <taxon>Streptomyces</taxon>
    </lineage>
</organism>
<dbReference type="AlphaFoldDB" id="A0A0K8PK01"/>
<name>A0A0K8PK01_STRAJ</name>
<evidence type="ECO:0000313" key="2">
    <source>
        <dbReference type="Proteomes" id="UP000053859"/>
    </source>
</evidence>
<accession>A0A0K8PK01</accession>
<evidence type="ECO:0000313" key="1">
    <source>
        <dbReference type="EMBL" id="GAP48053.1"/>
    </source>
</evidence>
<keyword evidence="1" id="KW-0449">Lipoprotein</keyword>